<proteinExistence type="predicted"/>
<accession>S4PEI2</accession>
<dbReference type="AlphaFoldDB" id="S4PEI2"/>
<protein>
    <submittedName>
        <fullName evidence="1">Uncharacterized protein</fullName>
    </submittedName>
</protein>
<name>S4PEI2_9NEOP</name>
<evidence type="ECO:0000313" key="1">
    <source>
        <dbReference type="EMBL" id="JAA88063.1"/>
    </source>
</evidence>
<reference evidence="1" key="1">
    <citation type="journal article" date="2013" name="BMC Genomics">
        <title>Unscrambling butterfly oogenesis.</title>
        <authorList>
            <person name="Carter J.M."/>
            <person name="Baker S.C."/>
            <person name="Pink R."/>
            <person name="Carter D.R."/>
            <person name="Collins A."/>
            <person name="Tomlin J."/>
            <person name="Gibbs M."/>
            <person name="Breuker C.J."/>
        </authorList>
    </citation>
    <scope>NUCLEOTIDE SEQUENCE</scope>
    <source>
        <tissue evidence="1">Ovary</tissue>
    </source>
</reference>
<dbReference type="EMBL" id="GAIX01004497">
    <property type="protein sequence ID" value="JAA88063.1"/>
    <property type="molecule type" value="Transcribed_RNA"/>
</dbReference>
<organism evidence="1">
    <name type="scientific">Pararge aegeria</name>
    <name type="common">speckled wood butterfly</name>
    <dbReference type="NCBI Taxonomy" id="116150"/>
    <lineage>
        <taxon>Eukaryota</taxon>
        <taxon>Metazoa</taxon>
        <taxon>Ecdysozoa</taxon>
        <taxon>Arthropoda</taxon>
        <taxon>Hexapoda</taxon>
        <taxon>Insecta</taxon>
        <taxon>Pterygota</taxon>
        <taxon>Neoptera</taxon>
        <taxon>Endopterygota</taxon>
        <taxon>Lepidoptera</taxon>
        <taxon>Glossata</taxon>
        <taxon>Ditrysia</taxon>
        <taxon>Papilionoidea</taxon>
        <taxon>Nymphalidae</taxon>
        <taxon>Satyrinae</taxon>
        <taxon>Satyrini</taxon>
        <taxon>Parargina</taxon>
        <taxon>Pararge</taxon>
    </lineage>
</organism>
<sequence length="78" mass="9301">MKNTLSRRYGTVIKASLDTRKPFPYENRNFVLKVQVSTCFRIISTALDQPIKCEWRHPLKLIVRYLFLFLQLNKELLS</sequence>
<reference evidence="1" key="2">
    <citation type="submission" date="2013-05" db="EMBL/GenBank/DDBJ databases">
        <authorList>
            <person name="Carter J.-M."/>
            <person name="Baker S.C."/>
            <person name="Pink R."/>
            <person name="Carter D.R.F."/>
            <person name="Collins A."/>
            <person name="Tomlin J."/>
            <person name="Gibbs M."/>
            <person name="Breuker C.J."/>
        </authorList>
    </citation>
    <scope>NUCLEOTIDE SEQUENCE</scope>
    <source>
        <tissue evidence="1">Ovary</tissue>
    </source>
</reference>